<evidence type="ECO:0000313" key="2">
    <source>
        <dbReference type="EMBL" id="KAJ6814470.1"/>
    </source>
</evidence>
<name>A0AAX6FDB6_IRIPA</name>
<organism evidence="2 5">
    <name type="scientific">Iris pallida</name>
    <name type="common">Sweet iris</name>
    <dbReference type="NCBI Taxonomy" id="29817"/>
    <lineage>
        <taxon>Eukaryota</taxon>
        <taxon>Viridiplantae</taxon>
        <taxon>Streptophyta</taxon>
        <taxon>Embryophyta</taxon>
        <taxon>Tracheophyta</taxon>
        <taxon>Spermatophyta</taxon>
        <taxon>Magnoliopsida</taxon>
        <taxon>Liliopsida</taxon>
        <taxon>Asparagales</taxon>
        <taxon>Iridaceae</taxon>
        <taxon>Iridoideae</taxon>
        <taxon>Irideae</taxon>
        <taxon>Iris</taxon>
    </lineage>
</organism>
<evidence type="ECO:0000313" key="4">
    <source>
        <dbReference type="EMBL" id="KAJ6842630.1"/>
    </source>
</evidence>
<protein>
    <submittedName>
        <fullName evidence="2">Uncharacterized protein</fullName>
    </submittedName>
</protein>
<reference evidence="2" key="1">
    <citation type="journal article" date="2023" name="GigaByte">
        <title>Genome assembly of the bearded iris, Iris pallida Lam.</title>
        <authorList>
            <person name="Bruccoleri R.E."/>
            <person name="Oakeley E.J."/>
            <person name="Faust A.M.E."/>
            <person name="Altorfer M."/>
            <person name="Dessus-Babus S."/>
            <person name="Burckhardt D."/>
            <person name="Oertli M."/>
            <person name="Naumann U."/>
            <person name="Petersen F."/>
            <person name="Wong J."/>
        </authorList>
    </citation>
    <scope>NUCLEOTIDE SEQUENCE</scope>
    <source>
        <strain evidence="2">GSM-AAB239-AS_SAM_17_03QT</strain>
    </source>
</reference>
<accession>A0AAX6FDB6</accession>
<feature type="region of interest" description="Disordered" evidence="1">
    <location>
        <begin position="1"/>
        <end position="61"/>
    </location>
</feature>
<feature type="compositionally biased region" description="Acidic residues" evidence="1">
    <location>
        <begin position="9"/>
        <end position="18"/>
    </location>
</feature>
<dbReference type="EMBL" id="JANAVB010007399">
    <property type="protein sequence ID" value="KAJ6842630.1"/>
    <property type="molecule type" value="Genomic_DNA"/>
</dbReference>
<dbReference type="Proteomes" id="UP001140949">
    <property type="component" value="Unassembled WGS sequence"/>
</dbReference>
<dbReference type="EMBL" id="JANAVB010021796">
    <property type="protein sequence ID" value="KAJ6824971.1"/>
    <property type="molecule type" value="Genomic_DNA"/>
</dbReference>
<reference evidence="2" key="2">
    <citation type="submission" date="2023-04" db="EMBL/GenBank/DDBJ databases">
        <authorList>
            <person name="Bruccoleri R.E."/>
            <person name="Oakeley E.J."/>
            <person name="Faust A.-M."/>
            <person name="Dessus-Babus S."/>
            <person name="Altorfer M."/>
            <person name="Burckhardt D."/>
            <person name="Oertli M."/>
            <person name="Naumann U."/>
            <person name="Petersen F."/>
            <person name="Wong J."/>
        </authorList>
    </citation>
    <scope>NUCLEOTIDE SEQUENCE</scope>
    <source>
        <strain evidence="2">GSM-AAB239-AS_SAM_17_03QT</strain>
        <tissue evidence="2">Leaf</tissue>
    </source>
</reference>
<evidence type="ECO:0000313" key="3">
    <source>
        <dbReference type="EMBL" id="KAJ6824971.1"/>
    </source>
</evidence>
<keyword evidence="5" id="KW-1185">Reference proteome</keyword>
<evidence type="ECO:0000256" key="1">
    <source>
        <dbReference type="SAM" id="MobiDB-lite"/>
    </source>
</evidence>
<comment type="caution">
    <text evidence="2">The sequence shown here is derived from an EMBL/GenBank/DDBJ whole genome shotgun (WGS) entry which is preliminary data.</text>
</comment>
<feature type="compositionally biased region" description="Basic residues" evidence="1">
    <location>
        <begin position="42"/>
        <end position="55"/>
    </location>
</feature>
<evidence type="ECO:0000313" key="5">
    <source>
        <dbReference type="Proteomes" id="UP001140949"/>
    </source>
</evidence>
<sequence length="108" mass="12022">MNSVVKVEPEEETEEGDGERDLLLGSKPKPALVNGGGGGGLAKKRQHQRGSRRRVQWNDRNGNKLVEVLEFQPSDTSDSEDESSSGEWINYKVASFLHICCCSRGQRY</sequence>
<dbReference type="EMBL" id="JANAVB010029620">
    <property type="protein sequence ID" value="KAJ6814470.1"/>
    <property type="molecule type" value="Genomic_DNA"/>
</dbReference>
<proteinExistence type="predicted"/>
<gene>
    <name evidence="2" type="ORF">M6B38_136710</name>
    <name evidence="4" type="ORF">M6B38_297795</name>
    <name evidence="3" type="ORF">M6B38_377900</name>
</gene>
<dbReference type="AlphaFoldDB" id="A0AAX6FDB6"/>